<dbReference type="PANTHER" id="PTHR43653:SF1">
    <property type="entry name" value="CYTOCHROME C-TYPE BIOGENESIS PROTEIN CCMF"/>
    <property type="match status" value="1"/>
</dbReference>
<keyword evidence="3" id="KW-0472">Membrane</keyword>
<gene>
    <name evidence="6" type="ORF">MNBD_IGNAVI01-1487</name>
</gene>
<dbReference type="InterPro" id="IPR002541">
    <property type="entry name" value="Cyt_c_assembly"/>
</dbReference>
<dbReference type="InterPro" id="IPR003567">
    <property type="entry name" value="Cyt_c_biogenesis"/>
</dbReference>
<sequence length="794" mass="88254">MLGQILIILSLVSSILSLTMYYFTYKNYENTFKFARIFYHAQFIFILLASAFLLRTILIHDFTNSYVYEYSSTSLSTGLLLSSFFAGQQGSFLLWLLFASLLGFLIKKKLGDDENYESSVMMFYILGLVFLNILVLPGLKDPFESLFASTSYLPIKLVNPAYISLPQIQSFLFTNPNDPGEYIKFGGELKSVLISAGIQPSTFLIEGRGLNPLLQNFWMEIHPPILFLGFAFTAVPFSFALSSLLRNEYKSWIKLSLPWLLWGMAILGAGIMIGGYWAYGVLGWGGYWGWDPVENSSLVPWIIGVALIHTMLIQNKYQNGNGTTKYLRTNLILAILTFVFVIYSTFLTRSGILSDASVHSFVEPGMLTYSALAIFMVGFIAIGAVFLIKRWNDISKLASPIEGWLNRENALFYGSALLIGIAIIISVGTSSPILGSSVKISFYNVMTKPLVIIAGLILGISLFLGWGKTSKKIILRQASVSFIISVIISSLLFYLSDLGGIQNYLFLTAAFFGLVTNLLFFTRNVRNGITLTGGQIAHLGAAILLMGIILNGNLVTKSQADLIKGKKVNINGYDVKYIGYTPIEDGKKFAFDVEFTNAAGSFIASPVMYTSDYNGNLMREPDIKEGFAKDIYISPMGFETAESGSSKEFVIEKGETKPFDDFQVKFDEFIFSEKDMSHMTEGKNFKIFSKITLEKDGKEFEALPFMTNSKGENVFVADTVREAGIIVNMVKMDASGSVLIQLNKIGDKIVEAKLETLSAEISIEPFIILVWIGVFLVTLGSIIAGYRRYFLIKL</sequence>
<feature type="transmembrane region" description="Helical" evidence="3">
    <location>
        <begin position="118"/>
        <end position="139"/>
    </location>
</feature>
<feature type="domain" description="Cytochrome c-type biogenesis protein CcmF C-terminal" evidence="5">
    <location>
        <begin position="404"/>
        <end position="634"/>
    </location>
</feature>
<feature type="transmembrane region" description="Helical" evidence="3">
    <location>
        <begin position="409"/>
        <end position="429"/>
    </location>
</feature>
<feature type="transmembrane region" description="Helical" evidence="3">
    <location>
        <begin position="298"/>
        <end position="314"/>
    </location>
</feature>
<dbReference type="AlphaFoldDB" id="A0A3B1CFC9"/>
<feature type="transmembrane region" description="Helical" evidence="3">
    <location>
        <begin position="326"/>
        <end position="346"/>
    </location>
</feature>
<organism evidence="6">
    <name type="scientific">hydrothermal vent metagenome</name>
    <dbReference type="NCBI Taxonomy" id="652676"/>
    <lineage>
        <taxon>unclassified sequences</taxon>
        <taxon>metagenomes</taxon>
        <taxon>ecological metagenomes</taxon>
    </lineage>
</organism>
<keyword evidence="2" id="KW-0201">Cytochrome c-type biogenesis</keyword>
<comment type="similarity">
    <text evidence="1">Belongs to the CcmF/CycK/Ccl1/NrfE/CcsA family.</text>
</comment>
<dbReference type="PANTHER" id="PTHR43653">
    <property type="entry name" value="CYTOCHROME C ASSEMBLY PROTEIN-RELATED"/>
    <property type="match status" value="1"/>
</dbReference>
<dbReference type="GO" id="GO:0015232">
    <property type="term" value="F:heme transmembrane transporter activity"/>
    <property type="evidence" value="ECO:0007669"/>
    <property type="project" value="InterPro"/>
</dbReference>
<keyword evidence="3" id="KW-0812">Transmembrane</keyword>
<dbReference type="EMBL" id="UOGD01000196">
    <property type="protein sequence ID" value="VAX21370.1"/>
    <property type="molecule type" value="Genomic_DNA"/>
</dbReference>
<evidence type="ECO:0000256" key="1">
    <source>
        <dbReference type="ARBA" id="ARBA00009186"/>
    </source>
</evidence>
<feature type="transmembrane region" description="Helical" evidence="3">
    <location>
        <begin position="478"/>
        <end position="495"/>
    </location>
</feature>
<feature type="domain" description="Cytochrome c assembly protein" evidence="4">
    <location>
        <begin position="90"/>
        <end position="350"/>
    </location>
</feature>
<feature type="transmembrane region" description="Helical" evidence="3">
    <location>
        <begin position="79"/>
        <end position="106"/>
    </location>
</feature>
<feature type="transmembrane region" description="Helical" evidence="3">
    <location>
        <begin position="528"/>
        <end position="550"/>
    </location>
</feature>
<feature type="transmembrane region" description="Helical" evidence="3">
    <location>
        <begin position="766"/>
        <end position="786"/>
    </location>
</feature>
<evidence type="ECO:0000259" key="5">
    <source>
        <dbReference type="Pfam" id="PF16327"/>
    </source>
</evidence>
<reference evidence="6" key="1">
    <citation type="submission" date="2018-06" db="EMBL/GenBank/DDBJ databases">
        <authorList>
            <person name="Zhirakovskaya E."/>
        </authorList>
    </citation>
    <scope>NUCLEOTIDE SEQUENCE</scope>
</reference>
<dbReference type="Pfam" id="PF01578">
    <property type="entry name" value="Cytochrom_C_asm"/>
    <property type="match status" value="1"/>
</dbReference>
<feature type="transmembrane region" description="Helical" evidence="3">
    <location>
        <begin position="449"/>
        <end position="466"/>
    </location>
</feature>
<dbReference type="GO" id="GO:0016829">
    <property type="term" value="F:lyase activity"/>
    <property type="evidence" value="ECO:0007669"/>
    <property type="project" value="UniProtKB-KW"/>
</dbReference>
<feature type="transmembrane region" description="Helical" evidence="3">
    <location>
        <begin position="501"/>
        <end position="521"/>
    </location>
</feature>
<dbReference type="PRINTS" id="PR01410">
    <property type="entry name" value="CCBIOGENESIS"/>
</dbReference>
<protein>
    <submittedName>
        <fullName evidence="6">Cytochrome c heme lyase subunit CcmF</fullName>
    </submittedName>
</protein>
<feature type="transmembrane region" description="Helical" evidence="3">
    <location>
        <begin position="6"/>
        <end position="25"/>
    </location>
</feature>
<proteinExistence type="inferred from homology"/>
<name>A0A3B1CFC9_9ZZZZ</name>
<dbReference type="GO" id="GO:0017004">
    <property type="term" value="P:cytochrome complex assembly"/>
    <property type="evidence" value="ECO:0007669"/>
    <property type="project" value="UniProtKB-KW"/>
</dbReference>
<evidence type="ECO:0000313" key="6">
    <source>
        <dbReference type="EMBL" id="VAX21370.1"/>
    </source>
</evidence>
<dbReference type="Pfam" id="PF16327">
    <property type="entry name" value="CcmF_C"/>
    <property type="match status" value="1"/>
</dbReference>
<dbReference type="GO" id="GO:0016020">
    <property type="term" value="C:membrane"/>
    <property type="evidence" value="ECO:0007669"/>
    <property type="project" value="InterPro"/>
</dbReference>
<keyword evidence="6" id="KW-0456">Lyase</keyword>
<dbReference type="GO" id="GO:0020037">
    <property type="term" value="F:heme binding"/>
    <property type="evidence" value="ECO:0007669"/>
    <property type="project" value="InterPro"/>
</dbReference>
<evidence type="ECO:0000256" key="2">
    <source>
        <dbReference type="ARBA" id="ARBA00022748"/>
    </source>
</evidence>
<evidence type="ECO:0000259" key="4">
    <source>
        <dbReference type="Pfam" id="PF01578"/>
    </source>
</evidence>
<dbReference type="InterPro" id="IPR032523">
    <property type="entry name" value="CcmF_C"/>
</dbReference>
<accession>A0A3B1CFC9</accession>
<feature type="transmembrane region" description="Helical" evidence="3">
    <location>
        <begin position="366"/>
        <end position="388"/>
    </location>
</feature>
<evidence type="ECO:0000256" key="3">
    <source>
        <dbReference type="SAM" id="Phobius"/>
    </source>
</evidence>
<feature type="transmembrane region" description="Helical" evidence="3">
    <location>
        <begin position="257"/>
        <end position="278"/>
    </location>
</feature>
<feature type="transmembrane region" description="Helical" evidence="3">
    <location>
        <begin position="225"/>
        <end position="245"/>
    </location>
</feature>
<keyword evidence="3" id="KW-1133">Transmembrane helix</keyword>
<feature type="transmembrane region" description="Helical" evidence="3">
    <location>
        <begin position="37"/>
        <end position="59"/>
    </location>
</feature>